<proteinExistence type="predicted"/>
<sequence length="65" mass="7350">MNKTDTAELALLSNQKPKPRVWRLPPEFTTLAAPLLLYCSSVVSFSGWLLTFLACHWNSERKTIG</sequence>
<feature type="transmembrane region" description="Helical" evidence="1">
    <location>
        <begin position="35"/>
        <end position="55"/>
    </location>
</feature>
<evidence type="ECO:0000313" key="2">
    <source>
        <dbReference type="WBParaSite" id="MCU_006307-RA"/>
    </source>
</evidence>
<accession>A0A5K3FCE3</accession>
<protein>
    <submittedName>
        <fullName evidence="2">Uncharacterized protein</fullName>
    </submittedName>
</protein>
<organism evidence="2">
    <name type="scientific">Mesocestoides corti</name>
    <name type="common">Flatworm</name>
    <dbReference type="NCBI Taxonomy" id="53468"/>
    <lineage>
        <taxon>Eukaryota</taxon>
        <taxon>Metazoa</taxon>
        <taxon>Spiralia</taxon>
        <taxon>Lophotrochozoa</taxon>
        <taxon>Platyhelminthes</taxon>
        <taxon>Cestoda</taxon>
        <taxon>Eucestoda</taxon>
        <taxon>Cyclophyllidea</taxon>
        <taxon>Mesocestoididae</taxon>
        <taxon>Mesocestoides</taxon>
    </lineage>
</organism>
<keyword evidence="1" id="KW-0472">Membrane</keyword>
<keyword evidence="1" id="KW-1133">Transmembrane helix</keyword>
<keyword evidence="1" id="KW-0812">Transmembrane</keyword>
<name>A0A5K3FCE3_MESCO</name>
<reference evidence="2" key="1">
    <citation type="submission" date="2019-11" db="UniProtKB">
        <authorList>
            <consortium name="WormBaseParasite"/>
        </authorList>
    </citation>
    <scope>IDENTIFICATION</scope>
</reference>
<dbReference type="WBParaSite" id="MCU_006307-RA">
    <property type="protein sequence ID" value="MCU_006307-RA"/>
    <property type="gene ID" value="MCU_006307"/>
</dbReference>
<evidence type="ECO:0000256" key="1">
    <source>
        <dbReference type="SAM" id="Phobius"/>
    </source>
</evidence>
<dbReference type="AlphaFoldDB" id="A0A5K3FCE3"/>